<sequence>MGKNNDCDSWKAINKFKSDSKSGSFKQRKQRPILDISKLSKDVSLHLESASLDDNNLSAADKGPKETQQGGIKQNSDDGNMDYHIGLVLEDRYEILSTLGEGAFGKVVECIDRHGGQHVAVKIVKKFESFCKVARSEIAVLEEINNLDEDNRFACVRMLDWFKHKAHICIVMELLGPSTFEFLQQNNFVPFSMEQIRHIAFQIFRAVSFLHRNKLTHTDLKPENILFVSSDCDTEYNQQMNCKHKKPSCLDIKVVDFGTATFDHQHHETLVSTRHYRAPEVILDLGWNQSCDVWSLGCVLIEYYLGQTLFPSHDCREHLAMMENVLGPIPPHLLKQTRKKHFVKHERLNWVEASSSDDDIRKHCQPLMQYMRTNSEEEKQLFDLLTCMLEYDVSRRITLEEALWHPFFCSLRTQQPPQRS</sequence>
<dbReference type="GO" id="GO:0004674">
    <property type="term" value="F:protein serine/threonine kinase activity"/>
    <property type="evidence" value="ECO:0007669"/>
    <property type="project" value="UniProtKB-KW"/>
</dbReference>
<dbReference type="GO" id="GO:0005634">
    <property type="term" value="C:nucleus"/>
    <property type="evidence" value="ECO:0007669"/>
    <property type="project" value="TreeGrafter"/>
</dbReference>
<keyword evidence="5" id="KW-0418">Kinase</keyword>
<dbReference type="EC" id="2.7.12.1" evidence="1"/>
<dbReference type="GO" id="GO:0043484">
    <property type="term" value="P:regulation of RNA splicing"/>
    <property type="evidence" value="ECO:0007669"/>
    <property type="project" value="TreeGrafter"/>
</dbReference>
<evidence type="ECO:0000256" key="5">
    <source>
        <dbReference type="ARBA" id="ARBA00022777"/>
    </source>
</evidence>
<comment type="caution">
    <text evidence="12">The sequence shown here is derived from an EMBL/GenBank/DDBJ whole genome shotgun (WGS) entry which is preliminary data.</text>
</comment>
<reference evidence="12 13" key="1">
    <citation type="submission" date="2021-06" db="EMBL/GenBank/DDBJ databases">
        <authorList>
            <person name="Palmer J.M."/>
        </authorList>
    </citation>
    <scope>NUCLEOTIDE SEQUENCE [LARGE SCALE GENOMIC DNA]</scope>
    <source>
        <strain evidence="12 13">MEX-2019</strain>
        <tissue evidence="12">Muscle</tissue>
    </source>
</reference>
<keyword evidence="6 8" id="KW-0067">ATP-binding</keyword>
<feature type="domain" description="Protein kinase" evidence="11">
    <location>
        <begin position="93"/>
        <end position="408"/>
    </location>
</feature>
<dbReference type="Proteomes" id="UP001311232">
    <property type="component" value="Unassembled WGS sequence"/>
</dbReference>
<dbReference type="PANTHER" id="PTHR45646:SF4">
    <property type="entry name" value="DUAL SPECIFICITY PROTEIN KINASE CLK1"/>
    <property type="match status" value="1"/>
</dbReference>
<dbReference type="InterPro" id="IPR051175">
    <property type="entry name" value="CLK_kinases"/>
</dbReference>
<dbReference type="InterPro" id="IPR000719">
    <property type="entry name" value="Prot_kinase_dom"/>
</dbReference>
<organism evidence="12 13">
    <name type="scientific">Crenichthys baileyi</name>
    <name type="common">White River springfish</name>
    <dbReference type="NCBI Taxonomy" id="28760"/>
    <lineage>
        <taxon>Eukaryota</taxon>
        <taxon>Metazoa</taxon>
        <taxon>Chordata</taxon>
        <taxon>Craniata</taxon>
        <taxon>Vertebrata</taxon>
        <taxon>Euteleostomi</taxon>
        <taxon>Actinopterygii</taxon>
        <taxon>Neopterygii</taxon>
        <taxon>Teleostei</taxon>
        <taxon>Neoteleostei</taxon>
        <taxon>Acanthomorphata</taxon>
        <taxon>Ovalentaria</taxon>
        <taxon>Atherinomorphae</taxon>
        <taxon>Cyprinodontiformes</taxon>
        <taxon>Goodeidae</taxon>
        <taxon>Crenichthys</taxon>
    </lineage>
</organism>
<dbReference type="PROSITE" id="PS50011">
    <property type="entry name" value="PROTEIN_KINASE_DOM"/>
    <property type="match status" value="1"/>
</dbReference>
<dbReference type="Gene3D" id="3.30.200.20">
    <property type="entry name" value="Phosphorylase Kinase, domain 1"/>
    <property type="match status" value="1"/>
</dbReference>
<feature type="region of interest" description="Disordered" evidence="10">
    <location>
        <begin position="55"/>
        <end position="77"/>
    </location>
</feature>
<evidence type="ECO:0000256" key="1">
    <source>
        <dbReference type="ARBA" id="ARBA00013203"/>
    </source>
</evidence>
<dbReference type="PANTHER" id="PTHR45646">
    <property type="entry name" value="SERINE/THREONINE-PROTEIN KINASE DOA-RELATED"/>
    <property type="match status" value="1"/>
</dbReference>
<dbReference type="Gene3D" id="1.10.510.10">
    <property type="entry name" value="Transferase(Phosphotransferase) domain 1"/>
    <property type="match status" value="1"/>
</dbReference>
<dbReference type="SMART" id="SM00220">
    <property type="entry name" value="S_TKc"/>
    <property type="match status" value="1"/>
</dbReference>
<dbReference type="CDD" id="cd14134">
    <property type="entry name" value="PKc_CLK"/>
    <property type="match status" value="1"/>
</dbReference>
<evidence type="ECO:0000256" key="8">
    <source>
        <dbReference type="PROSITE-ProRule" id="PRU10141"/>
    </source>
</evidence>
<name>A0AAV9S0C1_9TELE</name>
<dbReference type="GO" id="GO:0005524">
    <property type="term" value="F:ATP binding"/>
    <property type="evidence" value="ECO:0007669"/>
    <property type="project" value="UniProtKB-UniRule"/>
</dbReference>
<keyword evidence="3" id="KW-0808">Transferase</keyword>
<evidence type="ECO:0000256" key="4">
    <source>
        <dbReference type="ARBA" id="ARBA00022741"/>
    </source>
</evidence>
<keyword evidence="2 9" id="KW-0723">Serine/threonine-protein kinase</keyword>
<gene>
    <name evidence="12" type="ORF">CRENBAI_006283</name>
</gene>
<dbReference type="InterPro" id="IPR008271">
    <property type="entry name" value="Ser/Thr_kinase_AS"/>
</dbReference>
<evidence type="ECO:0000256" key="3">
    <source>
        <dbReference type="ARBA" id="ARBA00022679"/>
    </source>
</evidence>
<feature type="compositionally biased region" description="Polar residues" evidence="10">
    <location>
        <begin position="66"/>
        <end position="77"/>
    </location>
</feature>
<dbReference type="EMBL" id="JAHHUM010001155">
    <property type="protein sequence ID" value="KAK5614690.1"/>
    <property type="molecule type" value="Genomic_DNA"/>
</dbReference>
<evidence type="ECO:0000256" key="7">
    <source>
        <dbReference type="ARBA" id="ARBA00037966"/>
    </source>
</evidence>
<protein>
    <recommendedName>
        <fullName evidence="1">dual-specificity kinase</fullName>
        <ecNumber evidence="1">2.7.12.1</ecNumber>
    </recommendedName>
</protein>
<feature type="binding site" evidence="8">
    <location>
        <position position="126"/>
    </location>
    <ligand>
        <name>ATP</name>
        <dbReference type="ChEBI" id="CHEBI:30616"/>
    </ligand>
</feature>
<evidence type="ECO:0000256" key="2">
    <source>
        <dbReference type="ARBA" id="ARBA00022527"/>
    </source>
</evidence>
<evidence type="ECO:0000256" key="10">
    <source>
        <dbReference type="SAM" id="MobiDB-lite"/>
    </source>
</evidence>
<dbReference type="GO" id="GO:0004712">
    <property type="term" value="F:protein serine/threonine/tyrosine kinase activity"/>
    <property type="evidence" value="ECO:0007669"/>
    <property type="project" value="UniProtKB-EC"/>
</dbReference>
<proteinExistence type="inferred from homology"/>
<dbReference type="GO" id="GO:0004713">
    <property type="term" value="F:protein tyrosine kinase activity"/>
    <property type="evidence" value="ECO:0007669"/>
    <property type="project" value="TreeGrafter"/>
</dbReference>
<dbReference type="Pfam" id="PF00069">
    <property type="entry name" value="Pkinase"/>
    <property type="match status" value="1"/>
</dbReference>
<dbReference type="SUPFAM" id="SSF56112">
    <property type="entry name" value="Protein kinase-like (PK-like)"/>
    <property type="match status" value="1"/>
</dbReference>
<dbReference type="AlphaFoldDB" id="A0AAV9S0C1"/>
<evidence type="ECO:0000313" key="13">
    <source>
        <dbReference type="Proteomes" id="UP001311232"/>
    </source>
</evidence>
<dbReference type="PROSITE" id="PS00107">
    <property type="entry name" value="PROTEIN_KINASE_ATP"/>
    <property type="match status" value="1"/>
</dbReference>
<accession>A0AAV9S0C1</accession>
<evidence type="ECO:0000256" key="9">
    <source>
        <dbReference type="RuleBase" id="RU000304"/>
    </source>
</evidence>
<keyword evidence="13" id="KW-1185">Reference proteome</keyword>
<evidence type="ECO:0000313" key="12">
    <source>
        <dbReference type="EMBL" id="KAK5614690.1"/>
    </source>
</evidence>
<dbReference type="PROSITE" id="PS00108">
    <property type="entry name" value="PROTEIN_KINASE_ST"/>
    <property type="match status" value="1"/>
</dbReference>
<dbReference type="InterPro" id="IPR011009">
    <property type="entry name" value="Kinase-like_dom_sf"/>
</dbReference>
<evidence type="ECO:0000259" key="11">
    <source>
        <dbReference type="PROSITE" id="PS50011"/>
    </source>
</evidence>
<keyword evidence="4 8" id="KW-0547">Nucleotide-binding</keyword>
<evidence type="ECO:0000256" key="6">
    <source>
        <dbReference type="ARBA" id="ARBA00022840"/>
    </source>
</evidence>
<dbReference type="InterPro" id="IPR017441">
    <property type="entry name" value="Protein_kinase_ATP_BS"/>
</dbReference>
<comment type="similarity">
    <text evidence="7">Belongs to the protein kinase superfamily. CMGC Ser/Thr protein kinase family. Lammer subfamily.</text>
</comment>